<dbReference type="PANTHER" id="PTHR22896:SF0">
    <property type="entry name" value="CYCLIN N-TERMINAL DOMAIN-CONTAINING PROTEIN"/>
    <property type="match status" value="1"/>
</dbReference>
<evidence type="ECO:0000313" key="2">
    <source>
        <dbReference type="EMBL" id="CDW29517.1"/>
    </source>
</evidence>
<dbReference type="CDD" id="cd20556">
    <property type="entry name" value="CYCLIN_CABLES"/>
    <property type="match status" value="1"/>
</dbReference>
<reference evidence="2" key="1">
    <citation type="submission" date="2014-05" db="EMBL/GenBank/DDBJ databases">
        <authorList>
            <person name="Chronopoulou M."/>
        </authorList>
    </citation>
    <scope>NUCLEOTIDE SEQUENCE</scope>
    <source>
        <tissue evidence="2">Whole organism</tissue>
    </source>
</reference>
<dbReference type="Pfam" id="PF00134">
    <property type="entry name" value="Cyclin_N"/>
    <property type="match status" value="1"/>
</dbReference>
<dbReference type="InterPro" id="IPR036915">
    <property type="entry name" value="Cyclin-like_sf"/>
</dbReference>
<organism evidence="2">
    <name type="scientific">Lepeophtheirus salmonis</name>
    <name type="common">Salmon louse</name>
    <name type="synonym">Caligus salmonis</name>
    <dbReference type="NCBI Taxonomy" id="72036"/>
    <lineage>
        <taxon>Eukaryota</taxon>
        <taxon>Metazoa</taxon>
        <taxon>Ecdysozoa</taxon>
        <taxon>Arthropoda</taxon>
        <taxon>Crustacea</taxon>
        <taxon>Multicrustacea</taxon>
        <taxon>Hexanauplia</taxon>
        <taxon>Copepoda</taxon>
        <taxon>Siphonostomatoida</taxon>
        <taxon>Caligidae</taxon>
        <taxon>Lepeophtheirus</taxon>
    </lineage>
</organism>
<evidence type="ECO:0000259" key="1">
    <source>
        <dbReference type="Pfam" id="PF00134"/>
    </source>
</evidence>
<proteinExistence type="predicted"/>
<dbReference type="InterPro" id="IPR012388">
    <property type="entry name" value="CABLES1/2"/>
</dbReference>
<dbReference type="EMBL" id="HACA01012156">
    <property type="protein sequence ID" value="CDW29517.1"/>
    <property type="molecule type" value="Transcribed_RNA"/>
</dbReference>
<dbReference type="SUPFAM" id="SSF47954">
    <property type="entry name" value="Cyclin-like"/>
    <property type="match status" value="1"/>
</dbReference>
<accession>A0A0K2TV09</accession>
<dbReference type="OrthoDB" id="5353095at2759"/>
<dbReference type="InterPro" id="IPR006671">
    <property type="entry name" value="Cyclin_N"/>
</dbReference>
<dbReference type="PANTHER" id="PTHR22896">
    <property type="entry name" value="CDK5 AND ABL1 ENZYME SUBSTRATE 1"/>
    <property type="match status" value="1"/>
</dbReference>
<feature type="domain" description="Cyclin N-terminal" evidence="1">
    <location>
        <begin position="3"/>
        <end position="82"/>
    </location>
</feature>
<dbReference type="AlphaFoldDB" id="A0A0K2TV09"/>
<protein>
    <recommendedName>
        <fullName evidence="1">Cyclin N-terminal domain-containing protein</fullName>
    </recommendedName>
</protein>
<dbReference type="Gene3D" id="1.10.472.10">
    <property type="entry name" value="Cyclin-like"/>
    <property type="match status" value="1"/>
</dbReference>
<sequence>MDSLTIAMSYVYFEILVLKNAITKINRKLCAGACLLLAAKLNDVKGPMLKNLIEKIEGGFRISRKELISSEFSVLVALEFGLHVPTWQIFPHYQRLLYEL</sequence>
<name>A0A0K2TV09_LEPSM</name>
<dbReference type="GO" id="GO:0051726">
    <property type="term" value="P:regulation of cell cycle"/>
    <property type="evidence" value="ECO:0007669"/>
    <property type="project" value="InterPro"/>
</dbReference>